<keyword evidence="2" id="KW-1133">Transmembrane helix</keyword>
<reference evidence="4 5" key="1">
    <citation type="submission" date="2014-04" db="EMBL/GenBank/DDBJ databases">
        <title>Comparative Genomics of Cryptosporidium Species.</title>
        <authorList>
            <person name="Silva J.C."/>
            <person name="Su Q."/>
            <person name="Chalmers R."/>
            <person name="Chibucos M.C."/>
            <person name="Elwin K."/>
            <person name="Godinez A."/>
            <person name="Guo F."/>
            <person name="Huynh K."/>
            <person name="Orvis J."/>
            <person name="Ott S."/>
            <person name="Sadzewicz L."/>
            <person name="Sengamalay N."/>
            <person name="Shetty A."/>
            <person name="Sun M."/>
            <person name="Tallon L."/>
            <person name="Xiao L."/>
            <person name="Zhang H."/>
            <person name="Fraser C.M."/>
            <person name="Zhu G."/>
            <person name="Kissinger J."/>
            <person name="Widmer G."/>
        </authorList>
    </citation>
    <scope>NUCLEOTIDE SEQUENCE [LARGE SCALE GENOMIC DNA]</scope>
    <source>
        <strain evidence="4 5">UKMEL1</strain>
    </source>
</reference>
<dbReference type="OrthoDB" id="445004at2759"/>
<name>A0A2P4Z3Y3_9CRYT</name>
<evidence type="ECO:0008006" key="6">
    <source>
        <dbReference type="Google" id="ProtNLM"/>
    </source>
</evidence>
<organism evidence="4 5">
    <name type="scientific">Cryptosporidium meleagridis</name>
    <dbReference type="NCBI Taxonomy" id="93969"/>
    <lineage>
        <taxon>Eukaryota</taxon>
        <taxon>Sar</taxon>
        <taxon>Alveolata</taxon>
        <taxon>Apicomplexa</taxon>
        <taxon>Conoidasida</taxon>
        <taxon>Coccidia</taxon>
        <taxon>Eucoccidiorida</taxon>
        <taxon>Eimeriorina</taxon>
        <taxon>Cryptosporidiidae</taxon>
        <taxon>Cryptosporidium</taxon>
    </lineage>
</organism>
<gene>
    <name evidence="4" type="ORF">CmeUKMEL1_14170</name>
</gene>
<comment type="caution">
    <text evidence="4">The sequence shown here is derived from an EMBL/GenBank/DDBJ whole genome shotgun (WGS) entry which is preliminary data.</text>
</comment>
<keyword evidence="5" id="KW-1185">Reference proteome</keyword>
<dbReference type="Proteomes" id="UP000236928">
    <property type="component" value="Unassembled WGS sequence"/>
</dbReference>
<feature type="region of interest" description="Disordered" evidence="1">
    <location>
        <begin position="2077"/>
        <end position="2124"/>
    </location>
</feature>
<evidence type="ECO:0000313" key="4">
    <source>
        <dbReference type="EMBL" id="POM84793.1"/>
    </source>
</evidence>
<dbReference type="VEuPathDB" id="CryptoDB:CmeUKMEL1_14170"/>
<protein>
    <recommendedName>
        <fullName evidence="6">Integral membrane protein</fullName>
    </recommendedName>
</protein>
<accession>A0A2P4Z3Y3</accession>
<evidence type="ECO:0000256" key="3">
    <source>
        <dbReference type="SAM" id="SignalP"/>
    </source>
</evidence>
<keyword evidence="3" id="KW-0732">Signal</keyword>
<evidence type="ECO:0000256" key="1">
    <source>
        <dbReference type="SAM" id="MobiDB-lite"/>
    </source>
</evidence>
<proteinExistence type="predicted"/>
<evidence type="ECO:0000256" key="2">
    <source>
        <dbReference type="SAM" id="Phobius"/>
    </source>
</evidence>
<feature type="chain" id="PRO_5015155738" description="Integral membrane protein" evidence="3">
    <location>
        <begin position="25"/>
        <end position="2124"/>
    </location>
</feature>
<feature type="compositionally biased region" description="Acidic residues" evidence="1">
    <location>
        <begin position="2077"/>
        <end position="2087"/>
    </location>
</feature>
<feature type="compositionally biased region" description="Polar residues" evidence="1">
    <location>
        <begin position="2112"/>
        <end position="2124"/>
    </location>
</feature>
<feature type="signal peptide" evidence="3">
    <location>
        <begin position="1"/>
        <end position="24"/>
    </location>
</feature>
<keyword evidence="2" id="KW-0472">Membrane</keyword>
<sequence length="2124" mass="242113">MGILKILQIYTILCILLAVEPSKATVSKSTLNCKYQLIPEFIDGLGYGNHELYYSETRGIRHEPENKIILNIRYESVISLSLERSFDSDLDFSYMQITHLNNEELVAEANLTWGVAGNNTRLFLRTKLIPSQYLIVIGSNFVKNEDDLEKIDNSYCSPINFEFGLTTPDIINSISSLTLNDPFKKPLINLSSDEKYEFINQIDDSFVVRTTPLGINYSSKLYKANILWSKLFVIPSSRSKEEKLLDLYIELGFKFSRLPLQLIIEPLRVEQAHRELESHQVSESLRSRVFFGTSIYNGQLFKENISQKSFRIVVVAPWMEHIPRFAKFDLKIAVSFQAHSEKLPNEILSSQNVCNLPKLPTKIVQDGLYAEKFQDLRKPNAISSSHLLFGPKINLQGPFASLTFHTNHVTNIIISRPSILYLLSYHDHSDIAIVLSRSPEISEEDEDLEFFSDDIFDSNDSTGHTTKPTLCTSKNLNHIGVTSKEMYLIYCKINEIGDYYLHIHSYKISETQNSVSPCTPFHFLLEIFPISSNTSGCSRPINAHDFKLQISFKPNNKLKRNYITPDISNLSISSTVLGISKIHAQEFRVKDMSPTYLSIQIQIPEHPLSLVFINILFNEKIWMTLTPHNLHNFFSSVGPLVAGTYKLQIFSAIPENFDIYELECIKFDSKISLVQLLNFSGSETSSSSNSYKSSSDIYEEINSEENQFIKCQIFQMTLPQEIDLTHYLKGEEFILDGTYLVPLEEYELEGTNIHESEHFLKGTSVSYSITLNLSHSSVLKASITNYPGLVIISAKKKNLTKIAPNDPTSFFAEFDKGTHDLIFEFDILEEGVDEKLEEGGCPTFRLHLSIISIENLPVFPPLVLPELYKYVTEKKSSQSKQASEWSHTELFSISQDYLKKMLPESSLIFDLSKNMISIPNQDLNKHDRNLVHRRDLFEIREMVFWFSPFMQISMPLSSDLEEISLNLILEVYPAWIPITVRLFEGSETNFEKKARHNFVKYNNIMHAGNKIEYSFPSIKEGKYKLLIQSKNQFTRLTMGRSALLKISGSIKPTLKNRLFSLRQELISIPDILPFQELPDSLNRIRFLSESHRGFVSTIMFNLKDTKMTKLKVPENETHLLRILSEPTLISGYEFYVTIFKTKENNKELKSHPIFMSGKYGDTLAILSSGEYEIQFSPAPNNMPYLITFGLIKFNPVEYENFFRKNLSLSKGFNFEPERYGSVGVVGTGRIRGITESVEKGISKMTEKEMFGPRQKCHYYLENFKISLNEENSSYFNSGIINICQGQIMTRSKLSTFSSSIHDLKLNVASSSIVYLQTHSDFLYSFYRIGIIVPEGFWVAEQRGTQSYLEVELTKGQYVLRIESLNSFSNYEEHEILLFSIFVEVSPIDGSETAIESSMVIDNSLDLDKSKNKALSQLNINSKCHIPNGVPLPLDLTSIQGGSTVFGGPLDTNKPMFIFRSRITLTDIHNGRKKVFLELNKKLFPTFLRLSLSPVNFDISESPNMLEILFTKINSVPINPIYTNVDSLLNSVEKVFKIDIDVIGSEYAGALNIPFWMTFTHKLDSINNRIPCMAFDIIMHTVSPQNKDIKFLNPPPFSTYADAWFSSVQSKLSSALSTNTLPQYIHLPPSNVVLSLNSNEFETDLLFDLKKISPGQALLIADLYYNPLLVSSKLTLYSEPDYSQNDENDREETSSEVELIKSSLLHFNGDISTPLYAMERITVILTAQKHLLECSIRSLPPFNLKRVPIMLGISLVPISHNISKNYPLIVSITPDPSVPILAGQNLHLTIRLSTPLMDRKAPKRISKSIYIIGKSESGPEERVYPYNLHIFDAGYTVSLSYSYHEFSKIFSESQEQFSKRGFLVIDTNSMSPKNSASFYKVAPWIPVYLETKNKFLIEVSGYKANSVGWGNVVWDGDWSVFKQNNRQSQKSNIRGQNFIEKDSLQTVKLLDNPFSISSNQEYFHSSAHKSDTNSFDGKATHHQIDPTIISNPEFEISEKESLQKIFDSKRSTRKMLLFLIIVIACSIAILYSPIYLLLKNFISYLVSKFTSSNRNKREYNLLGERNDFDFLNNALSDDEEQDSGEFDDNANNKRNVKHGCFSSPISDQKVKHISQSSPVNPKKSN</sequence>
<feature type="transmembrane region" description="Helical" evidence="2">
    <location>
        <begin position="2014"/>
        <end position="2037"/>
    </location>
</feature>
<keyword evidence="2" id="KW-0812">Transmembrane</keyword>
<evidence type="ECO:0000313" key="5">
    <source>
        <dbReference type="Proteomes" id="UP000236928"/>
    </source>
</evidence>
<dbReference type="EMBL" id="JIBK01000048">
    <property type="protein sequence ID" value="POM84793.1"/>
    <property type="molecule type" value="Genomic_DNA"/>
</dbReference>